<keyword evidence="10" id="KW-1185">Reference proteome</keyword>
<dbReference type="InterPro" id="IPR013766">
    <property type="entry name" value="Thioredoxin_domain"/>
</dbReference>
<evidence type="ECO:0000313" key="9">
    <source>
        <dbReference type="EMBL" id="MFB6393046.1"/>
    </source>
</evidence>
<evidence type="ECO:0000256" key="5">
    <source>
        <dbReference type="ARBA" id="ARBA00023284"/>
    </source>
</evidence>
<comment type="caution">
    <text evidence="9">The sequence shown here is derived from an EMBL/GenBank/DDBJ whole genome shotgun (WGS) entry which is preliminary data.</text>
</comment>
<feature type="compositionally biased region" description="Low complexity" evidence="6">
    <location>
        <begin position="27"/>
        <end position="37"/>
    </location>
</feature>
<feature type="transmembrane region" description="Helical" evidence="7">
    <location>
        <begin position="61"/>
        <end position="80"/>
    </location>
</feature>
<keyword evidence="4" id="KW-1015">Disulfide bond</keyword>
<feature type="region of interest" description="Disordered" evidence="6">
    <location>
        <begin position="1"/>
        <end position="48"/>
    </location>
</feature>
<evidence type="ECO:0000256" key="6">
    <source>
        <dbReference type="SAM" id="MobiDB-lite"/>
    </source>
</evidence>
<comment type="similarity">
    <text evidence="1">Belongs to the thioredoxin family. DsbA subfamily.</text>
</comment>
<evidence type="ECO:0000256" key="1">
    <source>
        <dbReference type="ARBA" id="ARBA00005791"/>
    </source>
</evidence>
<dbReference type="InterPro" id="IPR012336">
    <property type="entry name" value="Thioredoxin-like_fold"/>
</dbReference>
<keyword evidence="3" id="KW-0560">Oxidoreductase</keyword>
<accession>A0ABV5CPU8</accession>
<dbReference type="SUPFAM" id="SSF52833">
    <property type="entry name" value="Thioredoxin-like"/>
    <property type="match status" value="1"/>
</dbReference>
<organism evidence="9 10">
    <name type="scientific">Polymorphospora lycopeni</name>
    <dbReference type="NCBI Taxonomy" id="3140240"/>
    <lineage>
        <taxon>Bacteria</taxon>
        <taxon>Bacillati</taxon>
        <taxon>Actinomycetota</taxon>
        <taxon>Actinomycetes</taxon>
        <taxon>Micromonosporales</taxon>
        <taxon>Micromonosporaceae</taxon>
        <taxon>Polymorphospora</taxon>
    </lineage>
</organism>
<evidence type="ECO:0000256" key="3">
    <source>
        <dbReference type="ARBA" id="ARBA00023002"/>
    </source>
</evidence>
<dbReference type="Pfam" id="PF13462">
    <property type="entry name" value="Thioredoxin_4"/>
    <property type="match status" value="1"/>
</dbReference>
<evidence type="ECO:0000313" key="10">
    <source>
        <dbReference type="Proteomes" id="UP001582793"/>
    </source>
</evidence>
<evidence type="ECO:0000256" key="7">
    <source>
        <dbReference type="SAM" id="Phobius"/>
    </source>
</evidence>
<evidence type="ECO:0000256" key="4">
    <source>
        <dbReference type="ARBA" id="ARBA00023157"/>
    </source>
</evidence>
<proteinExistence type="inferred from homology"/>
<name>A0ABV5CPU8_9ACTN</name>
<dbReference type="Proteomes" id="UP001582793">
    <property type="component" value="Unassembled WGS sequence"/>
</dbReference>
<dbReference type="Gene3D" id="3.40.30.10">
    <property type="entry name" value="Glutaredoxin"/>
    <property type="match status" value="1"/>
</dbReference>
<protein>
    <submittedName>
        <fullName evidence="9">Thioredoxin domain-containing protein</fullName>
    </submittedName>
</protein>
<keyword evidence="7" id="KW-1133">Transmembrane helix</keyword>
<dbReference type="InterPro" id="IPR036249">
    <property type="entry name" value="Thioredoxin-like_sf"/>
</dbReference>
<keyword evidence="5" id="KW-0676">Redox-active center</keyword>
<sequence length="269" mass="28576">MSNKTSRRPKPSEGTARPAGGPKRDGSANARNATAAARSRKAGGKAAKAIRDQGMSTNMKVTLALLGVVLVGLGALFVVVQRGSDDARAAAAERVVRDDSHRLSVAADGRVTVVEFLDFECPSCAAVYPAVEQLRAEYDGRIDYVVRNYPLPMHANAMNAALAVEAAAKQDAFEGMYQKLFETQRTWGNQSQDQAATFEGYARELGLDVDRYRADVADPATAARVNTDREDGSAAGVTGTPTFFVNGERFDGQPTYAGLKAAVDAALAE</sequence>
<feature type="domain" description="Thioredoxin" evidence="8">
    <location>
        <begin position="81"/>
        <end position="268"/>
    </location>
</feature>
<evidence type="ECO:0000259" key="8">
    <source>
        <dbReference type="PROSITE" id="PS51352"/>
    </source>
</evidence>
<keyword evidence="7" id="KW-0812">Transmembrane</keyword>
<gene>
    <name evidence="9" type="ORF">AAFH96_07965</name>
</gene>
<dbReference type="PROSITE" id="PS51352">
    <property type="entry name" value="THIOREDOXIN_2"/>
    <property type="match status" value="1"/>
</dbReference>
<keyword evidence="7" id="KW-0472">Membrane</keyword>
<keyword evidence="2" id="KW-0732">Signal</keyword>
<reference evidence="9 10" key="1">
    <citation type="submission" date="2024-04" db="EMBL/GenBank/DDBJ databases">
        <title>Polymorphospora sp. isolated from Baiyangdian Lake in Xiong'an New Area.</title>
        <authorList>
            <person name="Zhang X."/>
            <person name="Liu J."/>
        </authorList>
    </citation>
    <scope>NUCLEOTIDE SEQUENCE [LARGE SCALE GENOMIC DNA]</scope>
    <source>
        <strain evidence="9 10">2-325</strain>
    </source>
</reference>
<dbReference type="PANTHER" id="PTHR13887:SF14">
    <property type="entry name" value="DISULFIDE BOND FORMATION PROTEIN D"/>
    <property type="match status" value="1"/>
</dbReference>
<dbReference type="PANTHER" id="PTHR13887">
    <property type="entry name" value="GLUTATHIONE S-TRANSFERASE KAPPA"/>
    <property type="match status" value="1"/>
</dbReference>
<dbReference type="EMBL" id="JBCGDC010000016">
    <property type="protein sequence ID" value="MFB6393046.1"/>
    <property type="molecule type" value="Genomic_DNA"/>
</dbReference>
<evidence type="ECO:0000256" key="2">
    <source>
        <dbReference type="ARBA" id="ARBA00022729"/>
    </source>
</evidence>